<organism evidence="1 2">
    <name type="scientific">Choristoneura fumiferana</name>
    <name type="common">Spruce budworm moth</name>
    <name type="synonym">Archips fumiferana</name>
    <dbReference type="NCBI Taxonomy" id="7141"/>
    <lineage>
        <taxon>Eukaryota</taxon>
        <taxon>Metazoa</taxon>
        <taxon>Ecdysozoa</taxon>
        <taxon>Arthropoda</taxon>
        <taxon>Hexapoda</taxon>
        <taxon>Insecta</taxon>
        <taxon>Pterygota</taxon>
        <taxon>Neoptera</taxon>
        <taxon>Endopterygota</taxon>
        <taxon>Lepidoptera</taxon>
        <taxon>Glossata</taxon>
        <taxon>Ditrysia</taxon>
        <taxon>Tortricoidea</taxon>
        <taxon>Tortricidae</taxon>
        <taxon>Tortricinae</taxon>
        <taxon>Choristoneura</taxon>
    </lineage>
</organism>
<reference evidence="1 2" key="1">
    <citation type="journal article" date="2022" name="Genome Biol. Evol.">
        <title>The Spruce Budworm Genome: Reconstructing the Evolutionary History of Antifreeze Proteins.</title>
        <authorList>
            <person name="Beliveau C."/>
            <person name="Gagne P."/>
            <person name="Picq S."/>
            <person name="Vernygora O."/>
            <person name="Keeling C.I."/>
            <person name="Pinkney K."/>
            <person name="Doucet D."/>
            <person name="Wen F."/>
            <person name="Johnston J.S."/>
            <person name="Maaroufi H."/>
            <person name="Boyle B."/>
            <person name="Laroche J."/>
            <person name="Dewar K."/>
            <person name="Juretic N."/>
            <person name="Blackburn G."/>
            <person name="Nisole A."/>
            <person name="Brunet B."/>
            <person name="Brandao M."/>
            <person name="Lumley L."/>
            <person name="Duan J."/>
            <person name="Quan G."/>
            <person name="Lucarotti C.J."/>
            <person name="Roe A.D."/>
            <person name="Sperling F.A.H."/>
            <person name="Levesque R.C."/>
            <person name="Cusson M."/>
        </authorList>
    </citation>
    <scope>NUCLEOTIDE SEQUENCE [LARGE SCALE GENOMIC DNA]</scope>
    <source>
        <strain evidence="1">Glfc:IPQL:Cfum</strain>
    </source>
</reference>
<comment type="caution">
    <text evidence="1">The sequence shown here is derived from an EMBL/GenBank/DDBJ whole genome shotgun (WGS) entry which is preliminary data.</text>
</comment>
<gene>
    <name evidence="1" type="ORF">MSG28_004988</name>
</gene>
<dbReference type="EMBL" id="CM046108">
    <property type="protein sequence ID" value="KAI8426012.1"/>
    <property type="molecule type" value="Genomic_DNA"/>
</dbReference>
<evidence type="ECO:0000313" key="1">
    <source>
        <dbReference type="EMBL" id="KAI8426012.1"/>
    </source>
</evidence>
<dbReference type="Proteomes" id="UP001064048">
    <property type="component" value="Chromosome 8"/>
</dbReference>
<proteinExistence type="predicted"/>
<keyword evidence="2" id="KW-1185">Reference proteome</keyword>
<evidence type="ECO:0000313" key="2">
    <source>
        <dbReference type="Proteomes" id="UP001064048"/>
    </source>
</evidence>
<protein>
    <submittedName>
        <fullName evidence="1">Uncharacterized protein</fullName>
    </submittedName>
</protein>
<accession>A0ACC0JPB4</accession>
<name>A0ACC0JPB4_CHOFU</name>
<sequence length="1161" mass="128803">MQLILNTETAVDVKAKMSLNEDNLEKFTLDVHSAVANGDVANSDIPNEENVTSDSNKKIEQVKQNVVKTAELQLELAKPDDAVIETSHVTDNKLNQAVDTLNGKDDSRSNESVEETIKINENTSTDLVNEETEHTNDTIIKTEVNNADTSDDISESVPIESEKNDNVNDSALTDSNHESTADIRMPDANKNATTEKENSVVVNNNKEAGSTDESMIVTSIAGTTERLTMETENTVATEIKLNVDDCALSNMTGATESVAMEKENNDRVDTEVKSKNVSTNITVDKDENGTNAHYSNCNEDEIPNLVDDHEDGKTAKTNPATEVNLVNSTVEEKEKVSVPVEAVNIEEQKEGVDVMPNIDISVNSTYDKEKKDGSVSDITGKSNKDVKKEDVSNPETNCEIIKTEQNIPESAEKDKMETDVNDENQDLIKLNIENRSNDILECVEKELEEEERAMIDIEMKEAKNIDSTIKPDLFDVDEIADNAEVELEANAEESNRSVSDVNKNSSNTFDVDEPISIQKDESVNLIKDCSDDVIFNLDDDKERESESVIPTVSESSKVIEGDNKTVSVSDDDKTKPDEIIDLDENVPKDPTETKAEENINKKTAEAPTIPPVLKLSNTLDILSDEEDEPKETSANNKCISIEDDDDVMLIDEDASGNEMKTEPTKEAEKDNKEEPKPKSPVEKMQLVEENVELETKSTTEIEAALPEKEAIESIRAPEISEKVKELSPERENAMPLLHEKFLKTCKKNLSEMTREELEEFCILKIVESVIDRSSLSEVKSKLKTLTQNIDEYNKKAKMLTKQNRDLQVVLKSIQEDQKKGVDSIVPLKITRSVGMQVLMTDKVVQRRKGIGLPGNAPVNKQLRNPVVQSPRPQKPQAPQIPVPRLVPANNPTLKSPTAQQPNTGKITSPLPNGVKNAAPVQKGEKRTHNRIQSVTVDLTDDEPPAKVVNRAMTPLVPPVRLVPSQNLLAQPRGAIVNSPRKVYIPISGPQGQNVRAGQTIMLKTVPSQGPRPRCPPPHMVRMPQNMRLQRPQGMRHPAPLPDCMKQYQPPNWKALPPAPDLKLAKVENGIVISWKIEGYQEDSYEEIASYQLYAYQETASPPNTALWKKIGDVKALPLPMACTLTQFMAGYKYYFAVRAVDIRSRLGPFSLPGSILLLNKM</sequence>